<feature type="transmembrane region" description="Helical" evidence="10">
    <location>
        <begin position="566"/>
        <end position="588"/>
    </location>
</feature>
<dbReference type="PANTHER" id="PTHR19241">
    <property type="entry name" value="ATP-BINDING CASSETTE TRANSPORTER"/>
    <property type="match status" value="1"/>
</dbReference>
<name>A0A9W6W9U3_CANBO</name>
<evidence type="ECO:0000256" key="7">
    <source>
        <dbReference type="ARBA" id="ARBA00022989"/>
    </source>
</evidence>
<dbReference type="InterPro" id="IPR003439">
    <property type="entry name" value="ABC_transporter-like_ATP-bd"/>
</dbReference>
<sequence>MSVHTLQDDVRSFTGSNDQSTVNMNSTQKTNNINDDDNDNDDDDDAIEQDGIQDVIHEGGVHIDSFNPQSLSRLSTLSKTVSHLNAKEMENFKIDVNDFNLIKILNFLQRKDDENGLSNKSIDLIFKDFKIIGKNTTASKVKATSDLLLTPYTLIKNAISNSNNNSNGNTSNGNFLKQSKTRQIIRNVTGYIKPGEMLLVLGRPGAGCSTLLKGLTGETQAYLKTEGSVTYNGIDQATMMQRFKNQVIYNPELDVHYPHLTVEQTLKFAIACRTPRVRFDNVSREDYINSILELWSTVFGLTHVYKTKVGNDYVRGISGGQRKRVSIAEAMVSRASMYAFDNATRGLDASTALEFIETLRAATNITRSTSVVTIYQAGEAIYELFDNVTVLYSGRQIYFGPIDKAKQFFIDMGFECPPRQTTSEFLTSITDPNGRTARAGYENLVPITSAEFEQYWHESDEYKNLLMQIEESENVKDDNDRDQQIHNFELIKSIEKSKYTSKKSKYTIDFVSQFILCSKRSYMNVWNNLAFTMINLCFNVIVQCLIIGSCLYDLPNNSNGIFSRGGAIYLCLLHFVFTGLYETIEAFNDRVILQKQFGYSFYHPSAEALANIFSLVPLRIIFITVFNIVVYFLANLRVNAGCFFIFELFIILTVQCMACMFSMIAALSYNLDVYMTIAGSLVEPVLFVVRV</sequence>
<comment type="subcellular location">
    <subcellularLocation>
        <location evidence="1">Membrane</location>
        <topology evidence="1">Multi-pass membrane protein</topology>
    </subcellularLocation>
</comment>
<protein>
    <submittedName>
        <fullName evidence="12">Unnamed protein product</fullName>
    </submittedName>
</protein>
<keyword evidence="6" id="KW-0067">ATP-binding</keyword>
<dbReference type="PROSITE" id="PS50893">
    <property type="entry name" value="ABC_TRANSPORTER_2"/>
    <property type="match status" value="1"/>
</dbReference>
<dbReference type="Proteomes" id="UP001165120">
    <property type="component" value="Unassembled WGS sequence"/>
</dbReference>
<evidence type="ECO:0000256" key="10">
    <source>
        <dbReference type="SAM" id="Phobius"/>
    </source>
</evidence>
<dbReference type="Pfam" id="PF00005">
    <property type="entry name" value="ABC_tran"/>
    <property type="match status" value="1"/>
</dbReference>
<evidence type="ECO:0000256" key="3">
    <source>
        <dbReference type="ARBA" id="ARBA00022692"/>
    </source>
</evidence>
<keyword evidence="5" id="KW-0547">Nucleotide-binding</keyword>
<keyword evidence="13" id="KW-1185">Reference proteome</keyword>
<dbReference type="SMART" id="SM00382">
    <property type="entry name" value="AAA"/>
    <property type="match status" value="1"/>
</dbReference>
<keyword evidence="4" id="KW-0677">Repeat</keyword>
<evidence type="ECO:0000256" key="5">
    <source>
        <dbReference type="ARBA" id="ARBA00022741"/>
    </source>
</evidence>
<feature type="compositionally biased region" description="Polar residues" evidence="9">
    <location>
        <begin position="13"/>
        <end position="30"/>
    </location>
</feature>
<feature type="region of interest" description="Disordered" evidence="9">
    <location>
        <begin position="1"/>
        <end position="47"/>
    </location>
</feature>
<dbReference type="InterPro" id="IPR027417">
    <property type="entry name" value="P-loop_NTPase"/>
</dbReference>
<dbReference type="SUPFAM" id="SSF52540">
    <property type="entry name" value="P-loop containing nucleoside triphosphate hydrolases"/>
    <property type="match status" value="1"/>
</dbReference>
<dbReference type="GO" id="GO:0140359">
    <property type="term" value="F:ABC-type transporter activity"/>
    <property type="evidence" value="ECO:0007669"/>
    <property type="project" value="InterPro"/>
</dbReference>
<keyword evidence="8 10" id="KW-0472">Membrane</keyword>
<comment type="caution">
    <text evidence="12">The sequence shown here is derived from an EMBL/GenBank/DDBJ whole genome shotgun (WGS) entry which is preliminary data.</text>
</comment>
<dbReference type="InterPro" id="IPR017871">
    <property type="entry name" value="ABC_transporter-like_CS"/>
</dbReference>
<organism evidence="12 13">
    <name type="scientific">Candida boidinii</name>
    <name type="common">Yeast</name>
    <dbReference type="NCBI Taxonomy" id="5477"/>
    <lineage>
        <taxon>Eukaryota</taxon>
        <taxon>Fungi</taxon>
        <taxon>Dikarya</taxon>
        <taxon>Ascomycota</taxon>
        <taxon>Saccharomycotina</taxon>
        <taxon>Pichiomycetes</taxon>
        <taxon>Pichiales</taxon>
        <taxon>Pichiaceae</taxon>
        <taxon>Ogataea</taxon>
        <taxon>Ogataea/Candida clade</taxon>
    </lineage>
</organism>
<feature type="transmembrane region" description="Helical" evidence="10">
    <location>
        <begin position="529"/>
        <end position="554"/>
    </location>
</feature>
<feature type="transmembrane region" description="Helical" evidence="10">
    <location>
        <begin position="641"/>
        <end position="667"/>
    </location>
</feature>
<evidence type="ECO:0000256" key="6">
    <source>
        <dbReference type="ARBA" id="ARBA00022840"/>
    </source>
</evidence>
<dbReference type="Gene3D" id="3.40.50.300">
    <property type="entry name" value="P-loop containing nucleotide triphosphate hydrolases"/>
    <property type="match status" value="1"/>
</dbReference>
<evidence type="ECO:0000313" key="12">
    <source>
        <dbReference type="EMBL" id="GME70433.1"/>
    </source>
</evidence>
<gene>
    <name evidence="12" type="ORF">Cboi02_000283700</name>
</gene>
<evidence type="ECO:0000259" key="11">
    <source>
        <dbReference type="PROSITE" id="PS50893"/>
    </source>
</evidence>
<dbReference type="GO" id="GO:0005524">
    <property type="term" value="F:ATP binding"/>
    <property type="evidence" value="ECO:0007669"/>
    <property type="project" value="UniProtKB-KW"/>
</dbReference>
<keyword evidence="2" id="KW-0813">Transport</keyword>
<feature type="domain" description="ABC transporter" evidence="11">
    <location>
        <begin position="170"/>
        <end position="418"/>
    </location>
</feature>
<dbReference type="InterPro" id="IPR034001">
    <property type="entry name" value="ABCG_PDR_1"/>
</dbReference>
<reference evidence="12" key="1">
    <citation type="submission" date="2023-04" db="EMBL/GenBank/DDBJ databases">
        <title>Candida boidinii NBRC 10035.</title>
        <authorList>
            <person name="Ichikawa N."/>
            <person name="Sato H."/>
            <person name="Tonouchi N."/>
        </authorList>
    </citation>
    <scope>NUCLEOTIDE SEQUENCE</scope>
    <source>
        <strain evidence="12">NBRC 10035</strain>
    </source>
</reference>
<dbReference type="CDD" id="cd03233">
    <property type="entry name" value="ABCG_PDR_domain1"/>
    <property type="match status" value="1"/>
</dbReference>
<evidence type="ECO:0000256" key="9">
    <source>
        <dbReference type="SAM" id="MobiDB-lite"/>
    </source>
</evidence>
<evidence type="ECO:0000313" key="13">
    <source>
        <dbReference type="Proteomes" id="UP001165120"/>
    </source>
</evidence>
<dbReference type="InterPro" id="IPR013525">
    <property type="entry name" value="ABC2_TM"/>
</dbReference>
<feature type="compositionally biased region" description="Basic and acidic residues" evidence="9">
    <location>
        <begin position="1"/>
        <end position="11"/>
    </location>
</feature>
<evidence type="ECO:0000256" key="4">
    <source>
        <dbReference type="ARBA" id="ARBA00022737"/>
    </source>
</evidence>
<dbReference type="EMBL" id="BSXN01000897">
    <property type="protein sequence ID" value="GME70433.1"/>
    <property type="molecule type" value="Genomic_DNA"/>
</dbReference>
<evidence type="ECO:0000256" key="2">
    <source>
        <dbReference type="ARBA" id="ARBA00022448"/>
    </source>
</evidence>
<proteinExistence type="predicted"/>
<dbReference type="GO" id="GO:0016887">
    <property type="term" value="F:ATP hydrolysis activity"/>
    <property type="evidence" value="ECO:0007669"/>
    <property type="project" value="InterPro"/>
</dbReference>
<evidence type="ECO:0000256" key="1">
    <source>
        <dbReference type="ARBA" id="ARBA00004141"/>
    </source>
</evidence>
<dbReference type="GO" id="GO:0016020">
    <property type="term" value="C:membrane"/>
    <property type="evidence" value="ECO:0007669"/>
    <property type="project" value="UniProtKB-SubCell"/>
</dbReference>
<keyword evidence="7 10" id="KW-1133">Transmembrane helix</keyword>
<dbReference type="AlphaFoldDB" id="A0A9W6W9U3"/>
<dbReference type="PROSITE" id="PS00211">
    <property type="entry name" value="ABC_TRANSPORTER_1"/>
    <property type="match status" value="1"/>
</dbReference>
<accession>A0A9W6W9U3</accession>
<dbReference type="InterPro" id="IPR003593">
    <property type="entry name" value="AAA+_ATPase"/>
</dbReference>
<feature type="compositionally biased region" description="Acidic residues" evidence="9">
    <location>
        <begin position="34"/>
        <end position="47"/>
    </location>
</feature>
<keyword evidence="3 10" id="KW-0812">Transmembrane</keyword>
<dbReference type="Pfam" id="PF01061">
    <property type="entry name" value="ABC2_membrane"/>
    <property type="match status" value="1"/>
</dbReference>
<feature type="transmembrane region" description="Helical" evidence="10">
    <location>
        <begin position="608"/>
        <end position="634"/>
    </location>
</feature>
<evidence type="ECO:0000256" key="8">
    <source>
        <dbReference type="ARBA" id="ARBA00023136"/>
    </source>
</evidence>